<proteinExistence type="predicted"/>
<evidence type="ECO:0000259" key="1">
    <source>
        <dbReference type="Pfam" id="PF03033"/>
    </source>
</evidence>
<dbReference type="KEGG" id="many:MANY_11110"/>
<dbReference type="GO" id="GO:0033072">
    <property type="term" value="P:vancomycin biosynthetic process"/>
    <property type="evidence" value="ECO:0007669"/>
    <property type="project" value="UniProtKB-ARBA"/>
</dbReference>
<dbReference type="CDD" id="cd03784">
    <property type="entry name" value="GT1_Gtf-like"/>
    <property type="match status" value="1"/>
</dbReference>
<gene>
    <name evidence="3" type="ORF">MANY_11110</name>
</gene>
<keyword evidence="4" id="KW-1185">Reference proteome</keyword>
<dbReference type="InterPro" id="IPR010610">
    <property type="entry name" value="EryCIII-like_C"/>
</dbReference>
<dbReference type="SUPFAM" id="SSF53756">
    <property type="entry name" value="UDP-Glycosyltransferase/glycogen phosphorylase"/>
    <property type="match status" value="1"/>
</dbReference>
<accession>A0A6N4W6R0</accession>
<dbReference type="GO" id="GO:0008194">
    <property type="term" value="F:UDP-glycosyltransferase activity"/>
    <property type="evidence" value="ECO:0007669"/>
    <property type="project" value="InterPro"/>
</dbReference>
<feature type="domain" description="Glycosyltransferase family 28 N-terminal" evidence="1">
    <location>
        <begin position="1"/>
        <end position="44"/>
    </location>
</feature>
<sequence>MAVHGTRGDIEPCAAVALELVRRGHQVQMAVPPNLVGFVESAGLGPALPYGVDSQKQIEAEVFTDWWKVGNPISVFRQAREYVSDGWAQMNEALTTISEGADLILTGTTYQEVAANVAEYRHVPLAALHYFPCRPNSHTLPVPVPGPLLGPAWSVVEWGHWRLYKSAEDDQRRTLGLAKATTRGVRRIVDGGALEIQAYDPVFFPGLSEEWSGKRPLIGSLTMALPTAVDDAVGSWIGAGSPPIYFGWGSMPVDSPADAVAMITDVCAELGERALICTGVWDVADVPDTDQVKVVASVNHSAVFPLCRAIVHHGGAGTTSASVRSGVPTLILWVGADQPVWANQVSRLKVGAARRFTATTKDTLLTDLKTVLAPEYAARARAVAARMTPPSASVATAADLLEAAARKHRGG</sequence>
<evidence type="ECO:0000313" key="4">
    <source>
        <dbReference type="Proteomes" id="UP000467249"/>
    </source>
</evidence>
<dbReference type="GO" id="GO:0005975">
    <property type="term" value="P:carbohydrate metabolic process"/>
    <property type="evidence" value="ECO:0007669"/>
    <property type="project" value="InterPro"/>
</dbReference>
<evidence type="ECO:0000259" key="2">
    <source>
        <dbReference type="Pfam" id="PF06722"/>
    </source>
</evidence>
<dbReference type="Proteomes" id="UP000467249">
    <property type="component" value="Chromosome"/>
</dbReference>
<feature type="domain" description="Erythromycin biosynthesis protein CIII-like C-terminal" evidence="2">
    <location>
        <begin position="282"/>
        <end position="387"/>
    </location>
</feature>
<dbReference type="Pfam" id="PF03033">
    <property type="entry name" value="Glyco_transf_28"/>
    <property type="match status" value="1"/>
</dbReference>
<dbReference type="InterPro" id="IPR002213">
    <property type="entry name" value="UDP_glucos_trans"/>
</dbReference>
<dbReference type="Gene3D" id="3.40.50.2000">
    <property type="entry name" value="Glycogen Phosphorylase B"/>
    <property type="match status" value="2"/>
</dbReference>
<dbReference type="Pfam" id="PF06722">
    <property type="entry name" value="EryCIII-like_C"/>
    <property type="match status" value="1"/>
</dbReference>
<dbReference type="AlphaFoldDB" id="A0A6N4W6R0"/>
<organism evidence="3 4">
    <name type="scientific">Mycolicibacterium anyangense</name>
    <dbReference type="NCBI Taxonomy" id="1431246"/>
    <lineage>
        <taxon>Bacteria</taxon>
        <taxon>Bacillati</taxon>
        <taxon>Actinomycetota</taxon>
        <taxon>Actinomycetes</taxon>
        <taxon>Mycobacteriales</taxon>
        <taxon>Mycobacteriaceae</taxon>
        <taxon>Mycolicibacterium</taxon>
    </lineage>
</organism>
<protein>
    <submittedName>
        <fullName evidence="3">Uncharacterized protein</fullName>
    </submittedName>
</protein>
<dbReference type="EMBL" id="AP022620">
    <property type="protein sequence ID" value="BBZ75774.1"/>
    <property type="molecule type" value="Genomic_DNA"/>
</dbReference>
<dbReference type="FunFam" id="3.40.50.2000:FF:000009">
    <property type="entry name" value="Sterol 3-beta-glucosyltransferase UGT80A2"/>
    <property type="match status" value="1"/>
</dbReference>
<dbReference type="InterPro" id="IPR050426">
    <property type="entry name" value="Glycosyltransferase_28"/>
</dbReference>
<evidence type="ECO:0000313" key="3">
    <source>
        <dbReference type="EMBL" id="BBZ75774.1"/>
    </source>
</evidence>
<name>A0A6N4W6R0_9MYCO</name>
<dbReference type="PANTHER" id="PTHR48050">
    <property type="entry name" value="STEROL 3-BETA-GLUCOSYLTRANSFERASE"/>
    <property type="match status" value="1"/>
</dbReference>
<dbReference type="PANTHER" id="PTHR48050:SF13">
    <property type="entry name" value="STEROL 3-BETA-GLUCOSYLTRANSFERASE UGT80A2"/>
    <property type="match status" value="1"/>
</dbReference>
<dbReference type="InterPro" id="IPR004276">
    <property type="entry name" value="GlycoTrans_28_N"/>
</dbReference>
<dbReference type="GO" id="GO:0016758">
    <property type="term" value="F:hexosyltransferase activity"/>
    <property type="evidence" value="ECO:0007669"/>
    <property type="project" value="InterPro"/>
</dbReference>
<reference evidence="3 4" key="1">
    <citation type="journal article" date="2019" name="Emerg. Microbes Infect.">
        <title>Comprehensive subspecies identification of 175 nontuberculous mycobacteria species based on 7547 genomic profiles.</title>
        <authorList>
            <person name="Matsumoto Y."/>
            <person name="Kinjo T."/>
            <person name="Motooka D."/>
            <person name="Nabeya D."/>
            <person name="Jung N."/>
            <person name="Uechi K."/>
            <person name="Horii T."/>
            <person name="Iida T."/>
            <person name="Fujita J."/>
            <person name="Nakamura S."/>
        </authorList>
    </citation>
    <scope>NUCLEOTIDE SEQUENCE [LARGE SCALE GENOMIC DNA]</scope>
    <source>
        <strain evidence="3 4">JCM 30275</strain>
    </source>
</reference>